<dbReference type="CDD" id="cd02440">
    <property type="entry name" value="AdoMet_MTases"/>
    <property type="match status" value="1"/>
</dbReference>
<evidence type="ECO:0000256" key="3">
    <source>
        <dbReference type="ARBA" id="ARBA00022691"/>
    </source>
</evidence>
<accession>A0A382PJR0</accession>
<dbReference type="PANTHER" id="PTHR10509">
    <property type="entry name" value="O-METHYLTRANSFERASE-RELATED"/>
    <property type="match status" value="1"/>
</dbReference>
<reference evidence="4" key="1">
    <citation type="submission" date="2018-05" db="EMBL/GenBank/DDBJ databases">
        <authorList>
            <person name="Lanie J.A."/>
            <person name="Ng W.-L."/>
            <person name="Kazmierczak K.M."/>
            <person name="Andrzejewski T.M."/>
            <person name="Davidsen T.M."/>
            <person name="Wayne K.J."/>
            <person name="Tettelin H."/>
            <person name="Glass J.I."/>
            <person name="Rusch D."/>
            <person name="Podicherti R."/>
            <person name="Tsui H.-C.T."/>
            <person name="Winkler M.E."/>
        </authorList>
    </citation>
    <scope>NUCLEOTIDE SEQUENCE</scope>
</reference>
<dbReference type="SUPFAM" id="SSF53335">
    <property type="entry name" value="S-adenosyl-L-methionine-dependent methyltransferases"/>
    <property type="match status" value="1"/>
</dbReference>
<evidence type="ECO:0000256" key="1">
    <source>
        <dbReference type="ARBA" id="ARBA00022603"/>
    </source>
</evidence>
<dbReference type="Gene3D" id="3.40.50.150">
    <property type="entry name" value="Vaccinia Virus protein VP39"/>
    <property type="match status" value="1"/>
</dbReference>
<dbReference type="PANTHER" id="PTHR10509:SF14">
    <property type="entry name" value="CAFFEOYL-COA O-METHYLTRANSFERASE 3-RELATED"/>
    <property type="match status" value="1"/>
</dbReference>
<evidence type="ECO:0000313" key="4">
    <source>
        <dbReference type="EMBL" id="SVC72161.1"/>
    </source>
</evidence>
<dbReference type="PROSITE" id="PS51682">
    <property type="entry name" value="SAM_OMT_I"/>
    <property type="match status" value="1"/>
</dbReference>
<evidence type="ECO:0000256" key="2">
    <source>
        <dbReference type="ARBA" id="ARBA00022679"/>
    </source>
</evidence>
<dbReference type="InterPro" id="IPR002935">
    <property type="entry name" value="SAM_O-MeTrfase"/>
</dbReference>
<name>A0A382PJR0_9ZZZZ</name>
<protein>
    <recommendedName>
        <fullName evidence="5">Methyltransferase</fullName>
    </recommendedName>
</protein>
<dbReference type="InterPro" id="IPR029063">
    <property type="entry name" value="SAM-dependent_MTases_sf"/>
</dbReference>
<gene>
    <name evidence="4" type="ORF">METZ01_LOCUS325015</name>
</gene>
<proteinExistence type="predicted"/>
<dbReference type="GO" id="GO:0008757">
    <property type="term" value="F:S-adenosylmethionine-dependent methyltransferase activity"/>
    <property type="evidence" value="ECO:0007669"/>
    <property type="project" value="TreeGrafter"/>
</dbReference>
<sequence length="213" mass="24632">MDFISEKLNDYIKNHSTKESDLLKELSRETKLKILNPRMLSGSYQGRILSIISKLTKPKYILEIGTYTGYSSLCLVEGMKNDGELHTIDENEELYDFQRKYFNKSSYGDKIFQHLGNALELIESINKKFDLIFLDADKENYTKYLELLVNKLNTNGILVTDNVLWSGKVTMPISDEDLSTQEIDKFNKLLNQRSDMETIILPIRDGISVSRKK</sequence>
<dbReference type="Pfam" id="PF01596">
    <property type="entry name" value="Methyltransf_3"/>
    <property type="match status" value="1"/>
</dbReference>
<keyword evidence="3" id="KW-0949">S-adenosyl-L-methionine</keyword>
<dbReference type="GO" id="GO:0032259">
    <property type="term" value="P:methylation"/>
    <property type="evidence" value="ECO:0007669"/>
    <property type="project" value="UniProtKB-KW"/>
</dbReference>
<dbReference type="AlphaFoldDB" id="A0A382PJR0"/>
<keyword evidence="2" id="KW-0808">Transferase</keyword>
<organism evidence="4">
    <name type="scientific">marine metagenome</name>
    <dbReference type="NCBI Taxonomy" id="408172"/>
    <lineage>
        <taxon>unclassified sequences</taxon>
        <taxon>metagenomes</taxon>
        <taxon>ecological metagenomes</taxon>
    </lineage>
</organism>
<dbReference type="GO" id="GO:0008171">
    <property type="term" value="F:O-methyltransferase activity"/>
    <property type="evidence" value="ECO:0007669"/>
    <property type="project" value="InterPro"/>
</dbReference>
<keyword evidence="1" id="KW-0489">Methyltransferase</keyword>
<dbReference type="EMBL" id="UINC01107061">
    <property type="protein sequence ID" value="SVC72161.1"/>
    <property type="molecule type" value="Genomic_DNA"/>
</dbReference>
<evidence type="ECO:0008006" key="5">
    <source>
        <dbReference type="Google" id="ProtNLM"/>
    </source>
</evidence>
<dbReference type="InterPro" id="IPR050362">
    <property type="entry name" value="Cation-dep_OMT"/>
</dbReference>